<dbReference type="AlphaFoldDB" id="A0A1L7N9N8"/>
<dbReference type="Proteomes" id="UP000218731">
    <property type="component" value="Chromosome 1"/>
</dbReference>
<evidence type="ECO:0000313" key="2">
    <source>
        <dbReference type="Proteomes" id="UP000218731"/>
    </source>
</evidence>
<dbReference type="EMBL" id="AP015029">
    <property type="protein sequence ID" value="BAW22163.1"/>
    <property type="molecule type" value="Genomic_DNA"/>
</dbReference>
<evidence type="ECO:0000313" key="1">
    <source>
        <dbReference type="EMBL" id="BAW22163.1"/>
    </source>
</evidence>
<sequence>MAVDHCRCGPLEIATLQTQTDAVADNLRIARDDGIPIDQRNGISAITRDSAVGHPKRTGTHIDPFGCGTFGNQFRPPVDAVAVKRRILANVQLIIDNRNRVADL</sequence>
<reference evidence="1 2" key="1">
    <citation type="submission" date="2015-11" db="EMBL/GenBank/DDBJ databases">
        <title>Complete genome sequencing of a biphenyl-degrading bacterium, Pseudomonas putida KF715 (=NBRC110667).</title>
        <authorList>
            <person name="Suenaga H."/>
            <person name="Fujihara N."/>
            <person name="Watanabe T."/>
            <person name="Hirose J."/>
            <person name="Kimura N."/>
            <person name="Yamazoe A."/>
            <person name="Hosoyama A."/>
            <person name="Shimodaira J."/>
            <person name="Furukawa K."/>
        </authorList>
    </citation>
    <scope>NUCLEOTIDE SEQUENCE [LARGE SCALE GENOMIC DNA]</scope>
    <source>
        <strain evidence="1 2">KF715</strain>
    </source>
</reference>
<name>A0A1L7N9N8_PSEPU</name>
<accession>A0A1L7N9N8</accession>
<proteinExistence type="predicted"/>
<gene>
    <name evidence="1" type="ORF">KF715C_ch15900</name>
</gene>
<protein>
    <submittedName>
        <fullName evidence="1">Type I phosphodiesterase/nucleotide pyrophosphatase</fullName>
    </submittedName>
</protein>
<organism evidence="1 2">
    <name type="scientific">Pseudomonas putida</name>
    <name type="common">Arthrobacter siderocapsulatus</name>
    <dbReference type="NCBI Taxonomy" id="303"/>
    <lineage>
        <taxon>Bacteria</taxon>
        <taxon>Pseudomonadati</taxon>
        <taxon>Pseudomonadota</taxon>
        <taxon>Gammaproteobacteria</taxon>
        <taxon>Pseudomonadales</taxon>
        <taxon>Pseudomonadaceae</taxon>
        <taxon>Pseudomonas</taxon>
    </lineage>
</organism>